<evidence type="ECO:0000313" key="3">
    <source>
        <dbReference type="EMBL" id="MBB4895554.1"/>
    </source>
</evidence>
<evidence type="ECO:0000259" key="2">
    <source>
        <dbReference type="Pfam" id="PF13581"/>
    </source>
</evidence>
<dbReference type="Gene3D" id="3.90.79.10">
    <property type="entry name" value="Nucleoside Triphosphate Pyrophosphohydrolase"/>
    <property type="match status" value="1"/>
</dbReference>
<protein>
    <submittedName>
        <fullName evidence="3">Anti-sigma regulatory factor (Ser/Thr protein kinase)</fullName>
    </submittedName>
</protein>
<dbReference type="Proteomes" id="UP000556084">
    <property type="component" value="Unassembled WGS sequence"/>
</dbReference>
<dbReference type="Pfam" id="PF13581">
    <property type="entry name" value="HATPase_c_2"/>
    <property type="match status" value="1"/>
</dbReference>
<dbReference type="PANTHER" id="PTHR35526">
    <property type="entry name" value="ANTI-SIGMA-F FACTOR RSBW-RELATED"/>
    <property type="match status" value="1"/>
</dbReference>
<dbReference type="InterPro" id="IPR003594">
    <property type="entry name" value="HATPase_dom"/>
</dbReference>
<organism evidence="3 4">
    <name type="scientific">Streptomyces olivoverticillatus</name>
    <dbReference type="NCBI Taxonomy" id="66427"/>
    <lineage>
        <taxon>Bacteria</taxon>
        <taxon>Bacillati</taxon>
        <taxon>Actinomycetota</taxon>
        <taxon>Actinomycetes</taxon>
        <taxon>Kitasatosporales</taxon>
        <taxon>Streptomycetaceae</taxon>
        <taxon>Streptomyces</taxon>
    </lineage>
</organism>
<dbReference type="InterPro" id="IPR050267">
    <property type="entry name" value="Anti-sigma-factor_SerPK"/>
</dbReference>
<dbReference type="RefSeq" id="WP_184351331.1">
    <property type="nucleotide sequence ID" value="NZ_JACHJH010000008.1"/>
</dbReference>
<evidence type="ECO:0000313" key="4">
    <source>
        <dbReference type="Proteomes" id="UP000556084"/>
    </source>
</evidence>
<reference evidence="3 4" key="1">
    <citation type="submission" date="2020-08" db="EMBL/GenBank/DDBJ databases">
        <title>Genomic Encyclopedia of Type Strains, Phase III (KMG-III): the genomes of soil and plant-associated and newly described type strains.</title>
        <authorList>
            <person name="Whitman W."/>
        </authorList>
    </citation>
    <scope>NUCLEOTIDE SEQUENCE [LARGE SCALE GENOMIC DNA]</scope>
    <source>
        <strain evidence="3 4">CECT 3266</strain>
    </source>
</reference>
<keyword evidence="1" id="KW-0808">Transferase</keyword>
<dbReference type="InterPro" id="IPR015797">
    <property type="entry name" value="NUDIX_hydrolase-like_dom_sf"/>
</dbReference>
<keyword evidence="1" id="KW-0723">Serine/threonine-protein kinase</keyword>
<feature type="domain" description="Histidine kinase/HSP90-like ATPase" evidence="2">
    <location>
        <begin position="19"/>
        <end position="114"/>
    </location>
</feature>
<dbReference type="AlphaFoldDB" id="A0A7W7LS96"/>
<gene>
    <name evidence="3" type="ORF">FHS39_004633</name>
</gene>
<keyword evidence="1" id="KW-0418">Kinase</keyword>
<keyword evidence="4" id="KW-1185">Reference proteome</keyword>
<dbReference type="GO" id="GO:0004674">
    <property type="term" value="F:protein serine/threonine kinase activity"/>
    <property type="evidence" value="ECO:0007669"/>
    <property type="project" value="UniProtKB-KW"/>
</dbReference>
<proteinExistence type="predicted"/>
<dbReference type="EMBL" id="JACHJH010000008">
    <property type="protein sequence ID" value="MBB4895554.1"/>
    <property type="molecule type" value="Genomic_DNA"/>
</dbReference>
<dbReference type="SUPFAM" id="SSF55874">
    <property type="entry name" value="ATPase domain of HSP90 chaperone/DNA topoisomerase II/histidine kinase"/>
    <property type="match status" value="1"/>
</dbReference>
<dbReference type="Gene3D" id="3.30.565.10">
    <property type="entry name" value="Histidine kinase-like ATPase, C-terminal domain"/>
    <property type="match status" value="1"/>
</dbReference>
<dbReference type="SUPFAM" id="SSF55811">
    <property type="entry name" value="Nudix"/>
    <property type="match status" value="1"/>
</dbReference>
<evidence type="ECO:0000256" key="1">
    <source>
        <dbReference type="ARBA" id="ARBA00022527"/>
    </source>
</evidence>
<dbReference type="InterPro" id="IPR036890">
    <property type="entry name" value="HATPase_C_sf"/>
</dbReference>
<comment type="caution">
    <text evidence="3">The sequence shown here is derived from an EMBL/GenBank/DDBJ whole genome shotgun (WGS) entry which is preliminary data.</text>
</comment>
<dbReference type="CDD" id="cd16936">
    <property type="entry name" value="HATPase_RsbW-like"/>
    <property type="match status" value="1"/>
</dbReference>
<accession>A0A7W7LS96</accession>
<name>A0A7W7LS96_9ACTN</name>
<dbReference type="PANTHER" id="PTHR35526:SF3">
    <property type="entry name" value="ANTI-SIGMA-F FACTOR RSBW"/>
    <property type="match status" value="1"/>
</dbReference>
<sequence length="309" mass="34512">MTIHTRHSDRQLEMELVLRPAELAIARRIARAQLHRWGLTAYADDVVTVVNELLTNVLDHVQDAHCALTMERKAYLLHVRVSDNCRAKPVRRDARTGRTTGRGLALVDALTHGCWKVVAPPPGQGVFKGKEIHCLFDVSQATPPASTIRGADIVREIFRYGLARPEKLAGVIRYTRATCDHLATGEPCTRHCLAVTIGLILHSSGLVRLLSGPLTRQDDSPAAAAHRITTERTGLRLAQERPTPPLWIEQRQSGPYDGSYRERVRFWYFFEAPSGSPELSPDRAAWMPIADIMPTPLRDLVPTASSRRF</sequence>